<dbReference type="NCBIfam" id="TIGR03166">
    <property type="entry name" value="alt_F1F0_F1_eps"/>
    <property type="match status" value="1"/>
</dbReference>
<evidence type="ECO:0000256" key="3">
    <source>
        <dbReference type="ARBA" id="ARBA00005712"/>
    </source>
</evidence>
<dbReference type="InterPro" id="IPR020546">
    <property type="entry name" value="ATP_synth_F1_dsu/esu_N"/>
</dbReference>
<evidence type="ECO:0000313" key="9">
    <source>
        <dbReference type="EMBL" id="SEN46035.1"/>
    </source>
</evidence>
<dbReference type="InterPro" id="IPR036771">
    <property type="entry name" value="ATPsynth_dsu/esu_N"/>
</dbReference>
<keyword evidence="5" id="KW-0406">Ion transport</keyword>
<dbReference type="NCBIfam" id="NF004871">
    <property type="entry name" value="PRK06228.1"/>
    <property type="match status" value="1"/>
</dbReference>
<evidence type="ECO:0000259" key="8">
    <source>
        <dbReference type="Pfam" id="PF02823"/>
    </source>
</evidence>
<evidence type="ECO:0000256" key="5">
    <source>
        <dbReference type="ARBA" id="ARBA00023065"/>
    </source>
</evidence>
<comment type="subcellular location">
    <subcellularLocation>
        <location evidence="2">Endomembrane system</location>
        <topology evidence="2">Peripheral membrane protein</topology>
    </subcellularLocation>
</comment>
<dbReference type="STRING" id="917.SAMN05216326_14210"/>
<evidence type="ECO:0000256" key="4">
    <source>
        <dbReference type="ARBA" id="ARBA00022448"/>
    </source>
</evidence>
<evidence type="ECO:0000256" key="2">
    <source>
        <dbReference type="ARBA" id="ARBA00004184"/>
    </source>
</evidence>
<accession>A0A1H8GQF2</accession>
<name>A0A1H8GQF2_9PROT</name>
<evidence type="ECO:0000313" key="10">
    <source>
        <dbReference type="Proteomes" id="UP000199459"/>
    </source>
</evidence>
<dbReference type="Pfam" id="PF02823">
    <property type="entry name" value="ATP-synt_DE_N"/>
    <property type="match status" value="1"/>
</dbReference>
<gene>
    <name evidence="9" type="ORF">SAMN05216325_11915</name>
</gene>
<dbReference type="EMBL" id="FOCP01000019">
    <property type="protein sequence ID" value="SEN46035.1"/>
    <property type="molecule type" value="Genomic_DNA"/>
</dbReference>
<keyword evidence="6" id="KW-0472">Membrane</keyword>
<organism evidence="9 10">
    <name type="scientific">Nitrosomonas marina</name>
    <dbReference type="NCBI Taxonomy" id="917"/>
    <lineage>
        <taxon>Bacteria</taxon>
        <taxon>Pseudomonadati</taxon>
        <taxon>Pseudomonadota</taxon>
        <taxon>Betaproteobacteria</taxon>
        <taxon>Nitrosomonadales</taxon>
        <taxon>Nitrosomonadaceae</taxon>
        <taxon>Nitrosomonas</taxon>
    </lineage>
</organism>
<dbReference type="GO" id="GO:0045259">
    <property type="term" value="C:proton-transporting ATP synthase complex"/>
    <property type="evidence" value="ECO:0007669"/>
    <property type="project" value="UniProtKB-KW"/>
</dbReference>
<proteinExistence type="inferred from homology"/>
<protein>
    <submittedName>
        <fullName evidence="9">F-type H+-transporting ATPase subunit epsilon</fullName>
    </submittedName>
</protein>
<dbReference type="GO" id="GO:0046933">
    <property type="term" value="F:proton-transporting ATP synthase activity, rotational mechanism"/>
    <property type="evidence" value="ECO:0007669"/>
    <property type="project" value="InterPro"/>
</dbReference>
<evidence type="ECO:0000256" key="1">
    <source>
        <dbReference type="ARBA" id="ARBA00003543"/>
    </source>
</evidence>
<dbReference type="InterPro" id="IPR024037">
    <property type="entry name" value="Alt_ATP_synth_F1_esu"/>
</dbReference>
<comment type="function">
    <text evidence="1">Produces ATP from ADP in the presence of a proton gradient across the membrane.</text>
</comment>
<dbReference type="InterPro" id="IPR001469">
    <property type="entry name" value="ATP_synth_F1_dsu/esu"/>
</dbReference>
<dbReference type="SUPFAM" id="SSF51344">
    <property type="entry name" value="Epsilon subunit of F1F0-ATP synthase N-terminal domain"/>
    <property type="match status" value="1"/>
</dbReference>
<keyword evidence="7" id="KW-0139">CF(1)</keyword>
<keyword evidence="7" id="KW-0066">ATP synthesis</keyword>
<keyword evidence="4" id="KW-0813">Transport</keyword>
<evidence type="ECO:0000256" key="6">
    <source>
        <dbReference type="ARBA" id="ARBA00023136"/>
    </source>
</evidence>
<dbReference type="Proteomes" id="UP000199459">
    <property type="component" value="Unassembled WGS sequence"/>
</dbReference>
<dbReference type="Gene3D" id="2.60.15.10">
    <property type="entry name" value="F0F1 ATP synthase delta/epsilon subunit, N-terminal"/>
    <property type="match status" value="1"/>
</dbReference>
<dbReference type="CDD" id="cd12152">
    <property type="entry name" value="F1-ATPase_delta"/>
    <property type="match status" value="1"/>
</dbReference>
<feature type="domain" description="ATP synthase F1 complex delta/epsilon subunit N-terminal" evidence="8">
    <location>
        <begin position="14"/>
        <end position="89"/>
    </location>
</feature>
<evidence type="ECO:0000256" key="7">
    <source>
        <dbReference type="ARBA" id="ARBA00023196"/>
    </source>
</evidence>
<dbReference type="GO" id="GO:0012505">
    <property type="term" value="C:endomembrane system"/>
    <property type="evidence" value="ECO:0007669"/>
    <property type="project" value="UniProtKB-SubCell"/>
</dbReference>
<comment type="similarity">
    <text evidence="3">Belongs to the ATPase epsilon chain family.</text>
</comment>
<reference evidence="9 10" key="1">
    <citation type="submission" date="2016-10" db="EMBL/GenBank/DDBJ databases">
        <authorList>
            <person name="de Groot N.N."/>
        </authorList>
    </citation>
    <scope>NUCLEOTIDE SEQUENCE [LARGE SCALE GENOMIC DNA]</scope>
    <source>
        <strain evidence="9 10">Nm22</strain>
    </source>
</reference>
<dbReference type="AlphaFoldDB" id="A0A1H8GQF2"/>
<sequence length="143" mass="15925">MVDERNLENIATEMQLQVLLPTEILVNESVVKIIAEAENGSFCLLPRHIDYVAALVPGILSFYPTGRGEHFAALDEGILVKCGRDVYVSTLNGVCGTDLDQLEALIKERFLDLDEHERKARTALARLEAGTLRGFRELQDKIS</sequence>